<dbReference type="Proteomes" id="UP000076923">
    <property type="component" value="Unassembled WGS sequence"/>
</dbReference>
<accession>A0A176TBT7</accession>
<keyword evidence="2" id="KW-1185">Reference proteome</keyword>
<name>A0A176TBT7_9FLAO</name>
<evidence type="ECO:0000313" key="1">
    <source>
        <dbReference type="EMBL" id="OAD45131.1"/>
    </source>
</evidence>
<dbReference type="EMBL" id="LVWE01000032">
    <property type="protein sequence ID" value="OAD45131.1"/>
    <property type="molecule type" value="Genomic_DNA"/>
</dbReference>
<comment type="caution">
    <text evidence="1">The sequence shown here is derived from an EMBL/GenBank/DDBJ whole genome shotgun (WGS) entry which is preliminary data.</text>
</comment>
<evidence type="ECO:0000313" key="2">
    <source>
        <dbReference type="Proteomes" id="UP000076923"/>
    </source>
</evidence>
<organism evidence="1 2">
    <name type="scientific">Polaribacter atrinae</name>
    <dbReference type="NCBI Taxonomy" id="1333662"/>
    <lineage>
        <taxon>Bacteria</taxon>
        <taxon>Pseudomonadati</taxon>
        <taxon>Bacteroidota</taxon>
        <taxon>Flavobacteriia</taxon>
        <taxon>Flavobacteriales</taxon>
        <taxon>Flavobacteriaceae</taxon>
    </lineage>
</organism>
<gene>
    <name evidence="1" type="ORF">LPB303_09360</name>
</gene>
<reference evidence="1 2" key="1">
    <citation type="submission" date="2016-02" db="EMBL/GenBank/DDBJ databases">
        <title>Draft genome sequence of Polaribacter atrinae KACC17473.</title>
        <authorList>
            <person name="Shin S.-K."/>
            <person name="Yi H."/>
        </authorList>
    </citation>
    <scope>NUCLEOTIDE SEQUENCE [LARGE SCALE GENOMIC DNA]</scope>
    <source>
        <strain evidence="1 2">KACC 17473</strain>
    </source>
</reference>
<dbReference type="STRING" id="1333662.LPB303_09360"/>
<protein>
    <submittedName>
        <fullName evidence="1">Uncharacterized protein</fullName>
    </submittedName>
</protein>
<dbReference type="AlphaFoldDB" id="A0A176TBT7"/>
<sequence>MLLFLFYSPIAYFKAHTNIETQNSINEKNINGSTTKIDTHSKGIFWSVKETTLKNDSRFKVNLSSVLNLGIYTKIKKKISLERMVNNELIKTVVIIESEIWGLGRLSLKKNNLNNSIKTRIDQIYSEN</sequence>
<proteinExistence type="predicted"/>